<accession>A0A9D5M7X5</accession>
<dbReference type="Pfam" id="PF12960">
    <property type="entry name" value="DUF3849"/>
    <property type="match status" value="1"/>
</dbReference>
<gene>
    <name evidence="3" type="ORF">INF28_12090</name>
</gene>
<organism evidence="3 4">
    <name type="scientific">Ructibacterium gallinarum</name>
    <dbReference type="NCBI Taxonomy" id="2779355"/>
    <lineage>
        <taxon>Bacteria</taxon>
        <taxon>Bacillati</taxon>
        <taxon>Bacillota</taxon>
        <taxon>Clostridia</taxon>
        <taxon>Eubacteriales</taxon>
        <taxon>Oscillospiraceae</taxon>
        <taxon>Ructibacterium</taxon>
    </lineage>
</organism>
<name>A0A9D5M7X5_9FIRM</name>
<evidence type="ECO:0000256" key="1">
    <source>
        <dbReference type="SAM" id="MobiDB-lite"/>
    </source>
</evidence>
<dbReference type="RefSeq" id="WP_226393724.1">
    <property type="nucleotide sequence ID" value="NZ_JADCKB010000040.1"/>
</dbReference>
<dbReference type="AlphaFoldDB" id="A0A9D5M7X5"/>
<dbReference type="EMBL" id="JADCKB010000040">
    <property type="protein sequence ID" value="MBE5041192.1"/>
    <property type="molecule type" value="Genomic_DNA"/>
</dbReference>
<reference evidence="3" key="1">
    <citation type="submission" date="2020-10" db="EMBL/GenBank/DDBJ databases">
        <title>ChiBAC.</title>
        <authorList>
            <person name="Zenner C."/>
            <person name="Hitch T.C.A."/>
            <person name="Clavel T."/>
        </authorList>
    </citation>
    <scope>NUCLEOTIDE SEQUENCE</scope>
    <source>
        <strain evidence="3">DSM 107454</strain>
    </source>
</reference>
<sequence>MKEHKPIYPYSFEEAERNGEMDLYKQSHNENIACAQAIRKALADNFDGYHLKPGIEKKISEDFGFDRTMYVLANTIQHFDYDGRISIYNKDWADTIYIPDNNSRRNVDFLIDNPGLVNIFTADVRDRYRELNLWNSGHCIPPDGLDFENKIMVLNPTGIKDEYKTPDYQLFYAQSGFGCLPTARGRQVYGRFLADGEYTHFERSRFLGQLKPELVSDWAKEKVREFEKPSVKKQLAELPKQPKPKQKSIDKGAR</sequence>
<comment type="caution">
    <text evidence="3">The sequence shown here is derived from an EMBL/GenBank/DDBJ whole genome shotgun (WGS) entry which is preliminary data.</text>
</comment>
<protein>
    <submittedName>
        <fullName evidence="3">DUF3849 domain-containing protein</fullName>
    </submittedName>
</protein>
<evidence type="ECO:0000313" key="4">
    <source>
        <dbReference type="Proteomes" id="UP000806542"/>
    </source>
</evidence>
<feature type="region of interest" description="Disordered" evidence="1">
    <location>
        <begin position="229"/>
        <end position="254"/>
    </location>
</feature>
<dbReference type="InterPro" id="IPR024383">
    <property type="entry name" value="DUF3849"/>
</dbReference>
<keyword evidence="4" id="KW-1185">Reference proteome</keyword>
<dbReference type="Proteomes" id="UP000806542">
    <property type="component" value="Unassembled WGS sequence"/>
</dbReference>
<evidence type="ECO:0000313" key="3">
    <source>
        <dbReference type="EMBL" id="MBE5041192.1"/>
    </source>
</evidence>
<proteinExistence type="predicted"/>
<feature type="domain" description="DUF3849" evidence="2">
    <location>
        <begin position="7"/>
        <end position="128"/>
    </location>
</feature>
<evidence type="ECO:0000259" key="2">
    <source>
        <dbReference type="Pfam" id="PF12960"/>
    </source>
</evidence>